<evidence type="ECO:0000256" key="3">
    <source>
        <dbReference type="ARBA" id="ARBA00022692"/>
    </source>
</evidence>
<evidence type="ECO:0000313" key="10">
    <source>
        <dbReference type="EMBL" id="CAE1292576.1"/>
    </source>
</evidence>
<evidence type="ECO:0000256" key="8">
    <source>
        <dbReference type="RuleBase" id="RU079119"/>
    </source>
</evidence>
<keyword evidence="3 8" id="KW-0812">Transmembrane</keyword>
<feature type="transmembrane region" description="Helical" evidence="8">
    <location>
        <begin position="188"/>
        <end position="207"/>
    </location>
</feature>
<dbReference type="EC" id="2.3.1.225" evidence="8"/>
<dbReference type="InterPro" id="IPR001594">
    <property type="entry name" value="Palmitoyltrfase_DHHC"/>
</dbReference>
<dbReference type="SUPFAM" id="SSF48403">
    <property type="entry name" value="Ankyrin repeat"/>
    <property type="match status" value="1"/>
</dbReference>
<feature type="domain" description="Palmitoyltransferase DHHC" evidence="9">
    <location>
        <begin position="244"/>
        <end position="366"/>
    </location>
</feature>
<sequence>MGHLEALKYLTKHQRTDVFLKDVDGNTVLHIAAKEGFSHICWLLLNAGDCSLLHIRNKHNHTPLDLAQQSTKPKPGHHELIPFLSYLAQKNPNQKPSSPYFIWCFQLLQPGFVYTIMIVIAHLTGDQYQGIVAAASLLYIMYLLRKKTHRMKHICRWPNPMFAGMFSAGLLYSFFTYYFILLPYTREYIFLHCLSPFLTVLQLYIYWKILRVDPGAVRYSMAKDGNNMPYTLKDLCVPPLKVEAFCADCEIVRGPKVKHCRLCNCCYQDMDHHCLFLLKCIAKDNHAMFVWFLICCAVSLSFFLLTSLLYCNSVYSGYSLLEIGIAMLRADVWILSLSMMNLFSLVWIITLIRFQLIVISQGNTTYFNKTDSVLSSTEKLLNIAYFLQGKKPFATDPFST</sequence>
<dbReference type="GO" id="GO:0005783">
    <property type="term" value="C:endoplasmic reticulum"/>
    <property type="evidence" value="ECO:0007669"/>
    <property type="project" value="TreeGrafter"/>
</dbReference>
<dbReference type="GO" id="GO:0005794">
    <property type="term" value="C:Golgi apparatus"/>
    <property type="evidence" value="ECO:0007669"/>
    <property type="project" value="TreeGrafter"/>
</dbReference>
<evidence type="ECO:0000256" key="1">
    <source>
        <dbReference type="ARBA" id="ARBA00004141"/>
    </source>
</evidence>
<accession>A0A812D638</accession>
<dbReference type="Pfam" id="PF01529">
    <property type="entry name" value="DHHC"/>
    <property type="match status" value="1"/>
</dbReference>
<keyword evidence="7" id="KW-0040">ANK repeat</keyword>
<feature type="transmembrane region" description="Helical" evidence="8">
    <location>
        <begin position="289"/>
        <end position="310"/>
    </location>
</feature>
<dbReference type="InterPro" id="IPR002110">
    <property type="entry name" value="Ankyrin_rpt"/>
</dbReference>
<dbReference type="GO" id="GO:0006612">
    <property type="term" value="P:protein targeting to membrane"/>
    <property type="evidence" value="ECO:0007669"/>
    <property type="project" value="TreeGrafter"/>
</dbReference>
<evidence type="ECO:0000256" key="4">
    <source>
        <dbReference type="ARBA" id="ARBA00022989"/>
    </source>
</evidence>
<dbReference type="Proteomes" id="UP000597762">
    <property type="component" value="Unassembled WGS sequence"/>
</dbReference>
<evidence type="ECO:0000256" key="5">
    <source>
        <dbReference type="ARBA" id="ARBA00023136"/>
    </source>
</evidence>
<proteinExistence type="inferred from homology"/>
<keyword evidence="2 8" id="KW-0808">Transferase</keyword>
<reference evidence="10" key="1">
    <citation type="submission" date="2021-01" db="EMBL/GenBank/DDBJ databases">
        <authorList>
            <person name="Li R."/>
            <person name="Bekaert M."/>
        </authorList>
    </citation>
    <scope>NUCLEOTIDE SEQUENCE</scope>
    <source>
        <strain evidence="10">Farmed</strain>
    </source>
</reference>
<dbReference type="PROSITE" id="PS50297">
    <property type="entry name" value="ANK_REP_REGION"/>
    <property type="match status" value="1"/>
</dbReference>
<feature type="transmembrane region" description="Helical" evidence="8">
    <location>
        <begin position="330"/>
        <end position="352"/>
    </location>
</feature>
<evidence type="ECO:0000256" key="6">
    <source>
        <dbReference type="ARBA" id="ARBA00023315"/>
    </source>
</evidence>
<evidence type="ECO:0000259" key="9">
    <source>
        <dbReference type="Pfam" id="PF01529"/>
    </source>
</evidence>
<dbReference type="PANTHER" id="PTHR22883">
    <property type="entry name" value="ZINC FINGER DHHC DOMAIN CONTAINING PROTEIN"/>
    <property type="match status" value="1"/>
</dbReference>
<protein>
    <recommendedName>
        <fullName evidence="8">Palmitoyltransferase</fullName>
        <ecNumber evidence="8">2.3.1.225</ecNumber>
    </recommendedName>
</protein>
<comment type="catalytic activity">
    <reaction evidence="8">
        <text>L-cysteinyl-[protein] + hexadecanoyl-CoA = S-hexadecanoyl-L-cysteinyl-[protein] + CoA</text>
        <dbReference type="Rhea" id="RHEA:36683"/>
        <dbReference type="Rhea" id="RHEA-COMP:10131"/>
        <dbReference type="Rhea" id="RHEA-COMP:11032"/>
        <dbReference type="ChEBI" id="CHEBI:29950"/>
        <dbReference type="ChEBI" id="CHEBI:57287"/>
        <dbReference type="ChEBI" id="CHEBI:57379"/>
        <dbReference type="ChEBI" id="CHEBI:74151"/>
        <dbReference type="EC" id="2.3.1.225"/>
    </reaction>
</comment>
<dbReference type="PROSITE" id="PS50088">
    <property type="entry name" value="ANK_REPEAT"/>
    <property type="match status" value="1"/>
</dbReference>
<keyword evidence="5 8" id="KW-0472">Membrane</keyword>
<gene>
    <name evidence="10" type="ORF">SPHA_49332</name>
</gene>
<dbReference type="Gene3D" id="1.25.40.20">
    <property type="entry name" value="Ankyrin repeat-containing domain"/>
    <property type="match status" value="1"/>
</dbReference>
<dbReference type="GO" id="GO:0016020">
    <property type="term" value="C:membrane"/>
    <property type="evidence" value="ECO:0007669"/>
    <property type="project" value="UniProtKB-SubCell"/>
</dbReference>
<keyword evidence="11" id="KW-1185">Reference proteome</keyword>
<dbReference type="Pfam" id="PF12796">
    <property type="entry name" value="Ank_2"/>
    <property type="match status" value="1"/>
</dbReference>
<dbReference type="PROSITE" id="PS50216">
    <property type="entry name" value="DHHC"/>
    <property type="match status" value="1"/>
</dbReference>
<comment type="subcellular location">
    <subcellularLocation>
        <location evidence="1">Membrane</location>
        <topology evidence="1">Multi-pass membrane protein</topology>
    </subcellularLocation>
</comment>
<dbReference type="InterPro" id="IPR039859">
    <property type="entry name" value="PFA4/ZDH16/20/ERF2-like"/>
</dbReference>
<evidence type="ECO:0000313" key="11">
    <source>
        <dbReference type="Proteomes" id="UP000597762"/>
    </source>
</evidence>
<dbReference type="OrthoDB" id="194358at2759"/>
<dbReference type="InterPro" id="IPR036770">
    <property type="entry name" value="Ankyrin_rpt-contain_sf"/>
</dbReference>
<feature type="transmembrane region" description="Helical" evidence="8">
    <location>
        <begin position="165"/>
        <end position="182"/>
    </location>
</feature>
<name>A0A812D638_ACAPH</name>
<evidence type="ECO:0000256" key="7">
    <source>
        <dbReference type="PROSITE-ProRule" id="PRU00023"/>
    </source>
</evidence>
<comment type="caution">
    <text evidence="10">The sequence shown here is derived from an EMBL/GenBank/DDBJ whole genome shotgun (WGS) entry which is preliminary data.</text>
</comment>
<feature type="transmembrane region" description="Helical" evidence="8">
    <location>
        <begin position="127"/>
        <end position="144"/>
    </location>
</feature>
<dbReference type="EMBL" id="CAHIKZ030002811">
    <property type="protein sequence ID" value="CAE1292576.1"/>
    <property type="molecule type" value="Genomic_DNA"/>
</dbReference>
<feature type="transmembrane region" description="Helical" evidence="8">
    <location>
        <begin position="100"/>
        <end position="121"/>
    </location>
</feature>
<dbReference type="AlphaFoldDB" id="A0A812D638"/>
<keyword evidence="6 8" id="KW-0012">Acyltransferase</keyword>
<comment type="similarity">
    <text evidence="8">Belongs to the DHHC palmitoyltransferase family.</text>
</comment>
<organism evidence="10 11">
    <name type="scientific">Acanthosepion pharaonis</name>
    <name type="common">Pharaoh cuttlefish</name>
    <name type="synonym">Sepia pharaonis</name>
    <dbReference type="NCBI Taxonomy" id="158019"/>
    <lineage>
        <taxon>Eukaryota</taxon>
        <taxon>Metazoa</taxon>
        <taxon>Spiralia</taxon>
        <taxon>Lophotrochozoa</taxon>
        <taxon>Mollusca</taxon>
        <taxon>Cephalopoda</taxon>
        <taxon>Coleoidea</taxon>
        <taxon>Decapodiformes</taxon>
        <taxon>Sepiida</taxon>
        <taxon>Sepiina</taxon>
        <taxon>Sepiidae</taxon>
        <taxon>Acanthosepion</taxon>
    </lineage>
</organism>
<feature type="repeat" description="ANK" evidence="7">
    <location>
        <begin position="24"/>
        <end position="48"/>
    </location>
</feature>
<evidence type="ECO:0000256" key="2">
    <source>
        <dbReference type="ARBA" id="ARBA00022679"/>
    </source>
</evidence>
<keyword evidence="4 8" id="KW-1133">Transmembrane helix</keyword>
<comment type="domain">
    <text evidence="8">The DHHC domain is required for palmitoyltransferase activity.</text>
</comment>
<dbReference type="GO" id="GO:0019706">
    <property type="term" value="F:protein-cysteine S-palmitoyltransferase activity"/>
    <property type="evidence" value="ECO:0007669"/>
    <property type="project" value="UniProtKB-EC"/>
</dbReference>